<reference evidence="1 2" key="1">
    <citation type="submission" date="2023-07" db="EMBL/GenBank/DDBJ databases">
        <title>Genomic Encyclopedia of Type Strains, Phase IV (KMG-IV): sequencing the most valuable type-strain genomes for metagenomic binning, comparative biology and taxonomic classification.</title>
        <authorList>
            <person name="Goeker M."/>
        </authorList>
    </citation>
    <scope>NUCLEOTIDE SEQUENCE [LARGE SCALE GENOMIC DNA]</scope>
    <source>
        <strain evidence="1 2">DSM 17723</strain>
    </source>
</reference>
<evidence type="ECO:0000313" key="2">
    <source>
        <dbReference type="Proteomes" id="UP001232245"/>
    </source>
</evidence>
<dbReference type="Proteomes" id="UP001232245">
    <property type="component" value="Unassembled WGS sequence"/>
</dbReference>
<comment type="caution">
    <text evidence="1">The sequence shown here is derived from an EMBL/GenBank/DDBJ whole genome shotgun (WGS) entry which is preliminary data.</text>
</comment>
<protein>
    <submittedName>
        <fullName evidence="1">Uncharacterized protein</fullName>
    </submittedName>
</protein>
<evidence type="ECO:0000313" key="1">
    <source>
        <dbReference type="EMBL" id="MDQ0228440.1"/>
    </source>
</evidence>
<gene>
    <name evidence="1" type="ORF">J2S02_004823</name>
</gene>
<dbReference type="EMBL" id="JAUSTZ010000021">
    <property type="protein sequence ID" value="MDQ0228440.1"/>
    <property type="molecule type" value="Genomic_DNA"/>
</dbReference>
<name>A0ABT9ZAY9_9BACI</name>
<accession>A0ABT9ZAY9</accession>
<keyword evidence="2" id="KW-1185">Reference proteome</keyword>
<organism evidence="1 2">
    <name type="scientific">Metabacillus niabensis</name>
    <dbReference type="NCBI Taxonomy" id="324854"/>
    <lineage>
        <taxon>Bacteria</taxon>
        <taxon>Bacillati</taxon>
        <taxon>Bacillota</taxon>
        <taxon>Bacilli</taxon>
        <taxon>Bacillales</taxon>
        <taxon>Bacillaceae</taxon>
        <taxon>Metabacillus</taxon>
    </lineage>
</organism>
<proteinExistence type="predicted"/>
<sequence>MKLLQSVLLERIKREPLKVRAELINDSTMDYKLKSQIIALTYVYEKEENHEKFTSRSS</sequence>